<dbReference type="AlphaFoldDB" id="A0AAW1IF99"/>
<comment type="caution">
    <text evidence="11">The sequence shown here is derived from an EMBL/GenBank/DDBJ whole genome shotgun (WGS) entry which is preliminary data.</text>
</comment>
<keyword evidence="7" id="KW-0695">RNA-directed DNA polymerase</keyword>
<reference evidence="11 12" key="1">
    <citation type="journal article" date="2024" name="BMC Genomics">
        <title>De novo assembly and annotation of Popillia japonica's genome with initial clues to its potential as an invasive pest.</title>
        <authorList>
            <person name="Cucini C."/>
            <person name="Boschi S."/>
            <person name="Funari R."/>
            <person name="Cardaioli E."/>
            <person name="Iannotti N."/>
            <person name="Marturano G."/>
            <person name="Paoli F."/>
            <person name="Bruttini M."/>
            <person name="Carapelli A."/>
            <person name="Frati F."/>
            <person name="Nardi F."/>
        </authorList>
    </citation>
    <scope>NUCLEOTIDE SEQUENCE [LARGE SCALE GENOMIC DNA]</scope>
    <source>
        <strain evidence="11">DMR45628</strain>
    </source>
</reference>
<dbReference type="InterPro" id="IPR036397">
    <property type="entry name" value="RNaseH_sf"/>
</dbReference>
<dbReference type="GO" id="GO:0016787">
    <property type="term" value="F:hydrolase activity"/>
    <property type="evidence" value="ECO:0007669"/>
    <property type="project" value="UniProtKB-KW"/>
</dbReference>
<evidence type="ECO:0000256" key="2">
    <source>
        <dbReference type="ARBA" id="ARBA00022723"/>
    </source>
</evidence>
<dbReference type="GO" id="GO:0003964">
    <property type="term" value="F:RNA-directed DNA polymerase activity"/>
    <property type="evidence" value="ECO:0007669"/>
    <property type="project" value="UniProtKB-KW"/>
</dbReference>
<dbReference type="GO" id="GO:0015074">
    <property type="term" value="P:DNA integration"/>
    <property type="evidence" value="ECO:0007669"/>
    <property type="project" value="UniProtKB-KW"/>
</dbReference>
<evidence type="ECO:0000256" key="8">
    <source>
        <dbReference type="ARBA" id="ARBA00022932"/>
    </source>
</evidence>
<dbReference type="PROSITE" id="PS50994">
    <property type="entry name" value="INTEGRASE"/>
    <property type="match status" value="1"/>
</dbReference>
<evidence type="ECO:0000259" key="10">
    <source>
        <dbReference type="PROSITE" id="PS50994"/>
    </source>
</evidence>
<evidence type="ECO:0000256" key="7">
    <source>
        <dbReference type="ARBA" id="ARBA00022918"/>
    </source>
</evidence>
<evidence type="ECO:0000313" key="12">
    <source>
        <dbReference type="Proteomes" id="UP001458880"/>
    </source>
</evidence>
<keyword evidence="9" id="KW-0233">DNA recombination</keyword>
<protein>
    <recommendedName>
        <fullName evidence="10">Integrase catalytic domain-containing protein</fullName>
    </recommendedName>
</protein>
<dbReference type="PANTHER" id="PTHR42648">
    <property type="entry name" value="TRANSPOSASE, PUTATIVE-RELATED"/>
    <property type="match status" value="1"/>
</dbReference>
<dbReference type="PANTHER" id="PTHR42648:SF11">
    <property type="entry name" value="TRANSPOSON TY4-P GAG-POL POLYPROTEIN"/>
    <property type="match status" value="1"/>
</dbReference>
<feature type="domain" description="Integrase catalytic" evidence="10">
    <location>
        <begin position="1"/>
        <end position="107"/>
    </location>
</feature>
<keyword evidence="3" id="KW-0255">Endonuclease</keyword>
<dbReference type="GO" id="GO:0046872">
    <property type="term" value="F:metal ion binding"/>
    <property type="evidence" value="ECO:0007669"/>
    <property type="project" value="UniProtKB-KW"/>
</dbReference>
<evidence type="ECO:0000313" key="11">
    <source>
        <dbReference type="EMBL" id="KAK9688540.1"/>
    </source>
</evidence>
<keyword evidence="8" id="KW-0808">Transferase</keyword>
<keyword evidence="4" id="KW-0378">Hydrolase</keyword>
<dbReference type="InterPro" id="IPR039537">
    <property type="entry name" value="Retrotran_Ty1/copia-like"/>
</dbReference>
<dbReference type="EMBL" id="JASPKY010000588">
    <property type="protein sequence ID" value="KAK9688540.1"/>
    <property type="molecule type" value="Genomic_DNA"/>
</dbReference>
<evidence type="ECO:0000256" key="9">
    <source>
        <dbReference type="ARBA" id="ARBA00023172"/>
    </source>
</evidence>
<dbReference type="GO" id="GO:0006310">
    <property type="term" value="P:DNA recombination"/>
    <property type="evidence" value="ECO:0007669"/>
    <property type="project" value="UniProtKB-KW"/>
</dbReference>
<dbReference type="GO" id="GO:0004519">
    <property type="term" value="F:endonuclease activity"/>
    <property type="evidence" value="ECO:0007669"/>
    <property type="project" value="UniProtKB-KW"/>
</dbReference>
<keyword evidence="2" id="KW-0479">Metal-binding</keyword>
<dbReference type="InterPro" id="IPR012337">
    <property type="entry name" value="RNaseH-like_sf"/>
</dbReference>
<dbReference type="InterPro" id="IPR057670">
    <property type="entry name" value="SH3_retrovirus"/>
</dbReference>
<dbReference type="Gene3D" id="3.30.420.10">
    <property type="entry name" value="Ribonuclease H-like superfamily/Ribonuclease H"/>
    <property type="match status" value="1"/>
</dbReference>
<evidence type="ECO:0000256" key="1">
    <source>
        <dbReference type="ARBA" id="ARBA00022722"/>
    </source>
</evidence>
<evidence type="ECO:0000256" key="6">
    <source>
        <dbReference type="ARBA" id="ARBA00022908"/>
    </source>
</evidence>
<dbReference type="Proteomes" id="UP001458880">
    <property type="component" value="Unassembled WGS sequence"/>
</dbReference>
<keyword evidence="8" id="KW-0239">DNA-directed DNA polymerase</keyword>
<dbReference type="Pfam" id="PF25597">
    <property type="entry name" value="SH3_retrovirus"/>
    <property type="match status" value="1"/>
</dbReference>
<evidence type="ECO:0000256" key="5">
    <source>
        <dbReference type="ARBA" id="ARBA00022842"/>
    </source>
</evidence>
<keyword evidence="1" id="KW-0540">Nuclease</keyword>
<accession>A0AAW1IF99</accession>
<evidence type="ECO:0000256" key="4">
    <source>
        <dbReference type="ARBA" id="ARBA00022801"/>
    </source>
</evidence>
<gene>
    <name evidence="11" type="ORF">QE152_g35275</name>
</gene>
<evidence type="ECO:0000256" key="3">
    <source>
        <dbReference type="ARBA" id="ARBA00022759"/>
    </source>
</evidence>
<organism evidence="11 12">
    <name type="scientific">Popillia japonica</name>
    <name type="common">Japanese beetle</name>
    <dbReference type="NCBI Taxonomy" id="7064"/>
    <lineage>
        <taxon>Eukaryota</taxon>
        <taxon>Metazoa</taxon>
        <taxon>Ecdysozoa</taxon>
        <taxon>Arthropoda</taxon>
        <taxon>Hexapoda</taxon>
        <taxon>Insecta</taxon>
        <taxon>Pterygota</taxon>
        <taxon>Neoptera</taxon>
        <taxon>Endopterygota</taxon>
        <taxon>Coleoptera</taxon>
        <taxon>Polyphaga</taxon>
        <taxon>Scarabaeiformia</taxon>
        <taxon>Scarabaeidae</taxon>
        <taxon>Rutelinae</taxon>
        <taxon>Popillia</taxon>
    </lineage>
</organism>
<dbReference type="GO" id="GO:0003887">
    <property type="term" value="F:DNA-directed DNA polymerase activity"/>
    <property type="evidence" value="ECO:0007669"/>
    <property type="project" value="UniProtKB-KW"/>
</dbReference>
<keyword evidence="8" id="KW-0548">Nucleotidyltransferase</keyword>
<dbReference type="InterPro" id="IPR001584">
    <property type="entry name" value="Integrase_cat-core"/>
</dbReference>
<dbReference type="GO" id="GO:0003676">
    <property type="term" value="F:nucleic acid binding"/>
    <property type="evidence" value="ECO:0007669"/>
    <property type="project" value="InterPro"/>
</dbReference>
<dbReference type="SUPFAM" id="SSF53098">
    <property type="entry name" value="Ribonuclease H-like"/>
    <property type="match status" value="1"/>
</dbReference>
<proteinExistence type="predicted"/>
<keyword evidence="6" id="KW-0229">DNA integration</keyword>
<sequence>MQNHTEKKVKEIRCDNGREYLNKDFYELAKREGIYIRPSPPYTHELNGVAERYNRTIMNRARCLLAEGMLDKSYWPECVYTAAYLGNRLLTNTSIRKTPYEIFFKKRPDVTNLHLYGSKAYIRIPEECRTSKLNSKAVKGILIGYTDTGYKILVNGKVIISRHVKFIEEDERCIEINDESSNTENEEIIDEERIEVADEVDEEVVIEEVTNTNRPKRDIKLPKKYNDYVVYVNCSNAKVPESYEEAINSAESQKWEEAMKQELKSLEVNKTWTLVDEPMDKNVIEVKWIYRIKSDGK</sequence>
<name>A0AAW1IF99_POPJA</name>
<keyword evidence="5" id="KW-0460">Magnesium</keyword>
<keyword evidence="12" id="KW-1185">Reference proteome</keyword>